<evidence type="ECO:0000256" key="5">
    <source>
        <dbReference type="ARBA" id="ARBA00023136"/>
    </source>
</evidence>
<evidence type="ECO:0000313" key="6">
    <source>
        <dbReference type="EMBL" id="MFD2184573.1"/>
    </source>
</evidence>
<dbReference type="SUPFAM" id="SSF53850">
    <property type="entry name" value="Periplasmic binding protein-like II"/>
    <property type="match status" value="1"/>
</dbReference>
<comment type="subcellular location">
    <subcellularLocation>
        <location evidence="1">Endomembrane system</location>
    </subcellularLocation>
</comment>
<dbReference type="RefSeq" id="WP_378479713.1">
    <property type="nucleotide sequence ID" value="NZ_JBHUIW010000030.1"/>
</dbReference>
<dbReference type="PANTHER" id="PTHR30024:SF43">
    <property type="entry name" value="BLL4572 PROTEIN"/>
    <property type="match status" value="1"/>
</dbReference>
<keyword evidence="2" id="KW-0813">Transport</keyword>
<accession>A0ABW5ANP6</accession>
<evidence type="ECO:0000256" key="2">
    <source>
        <dbReference type="ARBA" id="ARBA00022448"/>
    </source>
</evidence>
<protein>
    <submittedName>
        <fullName evidence="6">CmpA/NrtA family ABC transporter substrate-binding protein</fullName>
    </submittedName>
</protein>
<evidence type="ECO:0000313" key="7">
    <source>
        <dbReference type="Proteomes" id="UP001597314"/>
    </source>
</evidence>
<sequence>MSATRLTVGWVPLTDVAVLIAAAERGFAAREGLDLVPVREASWANTRDKLVFGHFDAAHMLAPLAVATTLGLGHVALPLVAPFMFNLGGNAVTVSRPLAAALAAHGGLTGDLADAGAALGAVARERLAAGQGPLTFAAVFPFSTHAYQLRLLFLAAGLDPERDVRLVVVPPPFMVDALRRGLVDGFCVGSPWNSVAVDQGVGTILLLGNAIVPRAPEKVLAVPAERAQAPEIAALIRALAAAAAWCATPENRADLAALLAEPRHLDAPAEVVRRTLDGALVIDGAGTVRSDPDFLLLGANRPEPRQADWLADAMVAAGHLPQDAGNAARAVFRADLYDAALAARTRG</sequence>
<keyword evidence="5" id="KW-0472">Membrane</keyword>
<evidence type="ECO:0000256" key="3">
    <source>
        <dbReference type="ARBA" id="ARBA00022475"/>
    </source>
</evidence>
<reference evidence="7" key="1">
    <citation type="journal article" date="2019" name="Int. J. Syst. Evol. Microbiol.">
        <title>The Global Catalogue of Microorganisms (GCM) 10K type strain sequencing project: providing services to taxonomists for standard genome sequencing and annotation.</title>
        <authorList>
            <consortium name="The Broad Institute Genomics Platform"/>
            <consortium name="The Broad Institute Genome Sequencing Center for Infectious Disease"/>
            <person name="Wu L."/>
            <person name="Ma J."/>
        </authorList>
    </citation>
    <scope>NUCLEOTIDE SEQUENCE [LARGE SCALE GENOMIC DNA]</scope>
    <source>
        <strain evidence="7">CGMCC 1.6774</strain>
    </source>
</reference>
<keyword evidence="7" id="KW-1185">Reference proteome</keyword>
<proteinExistence type="predicted"/>
<name>A0ABW5ANP6_9BRAD</name>
<evidence type="ECO:0000256" key="1">
    <source>
        <dbReference type="ARBA" id="ARBA00004308"/>
    </source>
</evidence>
<keyword evidence="4" id="KW-0997">Cell inner membrane</keyword>
<dbReference type="Proteomes" id="UP001597314">
    <property type="component" value="Unassembled WGS sequence"/>
</dbReference>
<dbReference type="Pfam" id="PF13379">
    <property type="entry name" value="NMT1_2"/>
    <property type="match status" value="1"/>
</dbReference>
<organism evidence="6 7">
    <name type="scientific">Rhodoplanes azumiensis</name>
    <dbReference type="NCBI Taxonomy" id="1897628"/>
    <lineage>
        <taxon>Bacteria</taxon>
        <taxon>Pseudomonadati</taxon>
        <taxon>Pseudomonadota</taxon>
        <taxon>Alphaproteobacteria</taxon>
        <taxon>Hyphomicrobiales</taxon>
        <taxon>Nitrobacteraceae</taxon>
        <taxon>Rhodoplanes</taxon>
    </lineage>
</organism>
<dbReference type="PANTHER" id="PTHR30024">
    <property type="entry name" value="ALIPHATIC SULFONATES-BINDING PROTEIN-RELATED"/>
    <property type="match status" value="1"/>
</dbReference>
<dbReference type="EMBL" id="JBHUIW010000030">
    <property type="protein sequence ID" value="MFD2184573.1"/>
    <property type="molecule type" value="Genomic_DNA"/>
</dbReference>
<dbReference type="CDD" id="cd13553">
    <property type="entry name" value="PBP2_NrtA_CpmA_like"/>
    <property type="match status" value="1"/>
</dbReference>
<comment type="caution">
    <text evidence="6">The sequence shown here is derived from an EMBL/GenBank/DDBJ whole genome shotgun (WGS) entry which is preliminary data.</text>
</comment>
<keyword evidence="3" id="KW-1003">Cell membrane</keyword>
<dbReference type="Gene3D" id="3.40.190.10">
    <property type="entry name" value="Periplasmic binding protein-like II"/>
    <property type="match status" value="2"/>
</dbReference>
<gene>
    <name evidence="6" type="ORF">ACFSOX_20655</name>
</gene>
<evidence type="ECO:0000256" key="4">
    <source>
        <dbReference type="ARBA" id="ARBA00022519"/>
    </source>
</evidence>
<dbReference type="InterPro" id="IPR044527">
    <property type="entry name" value="NrtA/CpmA_ABC-bd_dom"/>
</dbReference>